<comment type="similarity">
    <text evidence="2 9">Belongs to the NTAQ1 family.</text>
</comment>
<dbReference type="GO" id="GO:0008418">
    <property type="term" value="F:protein-N-terminal asparagine amidohydrolase activity"/>
    <property type="evidence" value="ECO:0007669"/>
    <property type="project" value="UniProtKB-UniRule"/>
</dbReference>
<dbReference type="Proteomes" id="UP000887575">
    <property type="component" value="Unassembled WGS sequence"/>
</dbReference>
<dbReference type="WBParaSite" id="MBELARI_LOCUS18131">
    <property type="protein sequence ID" value="MBELARI_LOCUS18131"/>
    <property type="gene ID" value="MBELARI_LOCUS18131"/>
</dbReference>
<dbReference type="InterPro" id="IPR023128">
    <property type="entry name" value="Prot_N_Gln_amidohydro_ab_roll"/>
</dbReference>
<dbReference type="PANTHER" id="PTHR13035">
    <property type="entry name" value="PROTEIN N-TERMINAL GLUTAMINE AMIDOHYDROLASE"/>
    <property type="match status" value="1"/>
</dbReference>
<evidence type="ECO:0000256" key="2">
    <source>
        <dbReference type="ARBA" id="ARBA00008985"/>
    </source>
</evidence>
<dbReference type="Pfam" id="PF09764">
    <property type="entry name" value="Nt_Gln_amidase"/>
    <property type="match status" value="1"/>
</dbReference>
<proteinExistence type="inferred from homology"/>
<evidence type="ECO:0000313" key="11">
    <source>
        <dbReference type="Proteomes" id="UP000887575"/>
    </source>
</evidence>
<evidence type="ECO:0000256" key="6">
    <source>
        <dbReference type="ARBA" id="ARBA00022801"/>
    </source>
</evidence>
<dbReference type="GO" id="GO:0005829">
    <property type="term" value="C:cytosol"/>
    <property type="evidence" value="ECO:0007669"/>
    <property type="project" value="TreeGrafter"/>
</dbReference>
<feature type="domain" description="Protein N-terminal glutamine amidohydrolase alpha beta roll" evidence="10">
    <location>
        <begin position="11"/>
        <end position="189"/>
    </location>
</feature>
<sequence>MEHSSIESYDYTKCYCEENIYKLCARIPKEKLGHFHVAFLSNENRAFPIFDQKTAKQRPYVIWDYHVILIEKRDKPNTSQVFDFDTTRPFPTSFADYCKYSFPYEYVFPPEYTRYFRIIDAEAYLKQFSSDRRHMKKEDGSWMSEPPKWEPIYRGEAGHNLDDFISMSPDSSTASYSQVVDETDFVQYFSDNKRTIMRMARFEQFSSRKSKVQNQQKFFSEDD</sequence>
<dbReference type="InterPro" id="IPR039733">
    <property type="entry name" value="NTAQ1"/>
</dbReference>
<evidence type="ECO:0000256" key="5">
    <source>
        <dbReference type="ARBA" id="ARBA00021247"/>
    </source>
</evidence>
<accession>A0AAF3J5V6</accession>
<comment type="subunit">
    <text evidence="3 9">Monomer.</text>
</comment>
<evidence type="ECO:0000256" key="8">
    <source>
        <dbReference type="ARBA" id="ARBA00048768"/>
    </source>
</evidence>
<evidence type="ECO:0000259" key="10">
    <source>
        <dbReference type="Pfam" id="PF09764"/>
    </source>
</evidence>
<dbReference type="PANTHER" id="PTHR13035:SF0">
    <property type="entry name" value="PROTEIN N-TERMINAL GLUTAMINE AMIDOHYDROLASE"/>
    <property type="match status" value="1"/>
</dbReference>
<dbReference type="GO" id="GO:0070773">
    <property type="term" value="F:protein-N-terminal glutamine amidohydrolase activity"/>
    <property type="evidence" value="ECO:0007669"/>
    <property type="project" value="UniProtKB-UniRule"/>
</dbReference>
<dbReference type="EC" id="3.5.1.122" evidence="4 9"/>
<evidence type="ECO:0000256" key="3">
    <source>
        <dbReference type="ARBA" id="ARBA00011245"/>
    </source>
</evidence>
<protein>
    <recommendedName>
        <fullName evidence="5 9">Protein N-terminal glutamine amidohydrolase</fullName>
        <ecNumber evidence="4 9">3.5.1.122</ecNumber>
    </recommendedName>
    <alternativeName>
        <fullName evidence="7 9">Protein NH2-terminal glutamine deamidase</fullName>
    </alternativeName>
</protein>
<evidence type="ECO:0000256" key="4">
    <source>
        <dbReference type="ARBA" id="ARBA00012718"/>
    </source>
</evidence>
<dbReference type="AlphaFoldDB" id="A0AAF3J5V6"/>
<keyword evidence="11" id="KW-1185">Reference proteome</keyword>
<dbReference type="InterPro" id="IPR037132">
    <property type="entry name" value="N_Gln_amidohydro_ab_roll_sf"/>
</dbReference>
<evidence type="ECO:0000313" key="12">
    <source>
        <dbReference type="WBParaSite" id="MBELARI_LOCUS18131"/>
    </source>
</evidence>
<name>A0AAF3J5V6_9BILA</name>
<keyword evidence="6 9" id="KW-0378">Hydrolase</keyword>
<comment type="catalytic activity">
    <reaction evidence="8 9">
        <text>N-terminal L-glutaminyl-[protein] + H2O = N-terminal L-glutamyl-[protein] + NH4(+)</text>
        <dbReference type="Rhea" id="RHEA:50680"/>
        <dbReference type="Rhea" id="RHEA-COMP:12668"/>
        <dbReference type="Rhea" id="RHEA-COMP:12777"/>
        <dbReference type="ChEBI" id="CHEBI:15377"/>
        <dbReference type="ChEBI" id="CHEBI:28938"/>
        <dbReference type="ChEBI" id="CHEBI:64721"/>
        <dbReference type="ChEBI" id="CHEBI:64722"/>
        <dbReference type="EC" id="3.5.1.122"/>
    </reaction>
</comment>
<evidence type="ECO:0000256" key="7">
    <source>
        <dbReference type="ARBA" id="ARBA00029677"/>
    </source>
</evidence>
<organism evidence="11 12">
    <name type="scientific">Mesorhabditis belari</name>
    <dbReference type="NCBI Taxonomy" id="2138241"/>
    <lineage>
        <taxon>Eukaryota</taxon>
        <taxon>Metazoa</taxon>
        <taxon>Ecdysozoa</taxon>
        <taxon>Nematoda</taxon>
        <taxon>Chromadorea</taxon>
        <taxon>Rhabditida</taxon>
        <taxon>Rhabditina</taxon>
        <taxon>Rhabditomorpha</taxon>
        <taxon>Rhabditoidea</taxon>
        <taxon>Rhabditidae</taxon>
        <taxon>Mesorhabditinae</taxon>
        <taxon>Mesorhabditis</taxon>
    </lineage>
</organism>
<comment type="function">
    <text evidence="1 9">Mediates the side-chain deamidation of N-terminal glutamine residues to glutamate, an important step in N-end rule pathway of protein degradation. Conversion of the resulting N-terminal glutamine to glutamate renders the protein susceptible to arginylation, polyubiquitination and degradation as specified by the N-end rule. Does not act on substrates with internal or C-terminal glutamine and does not act on non-glutamine residues in any position.</text>
</comment>
<dbReference type="Gene3D" id="3.10.620.10">
    <property type="entry name" value="Protein N-terminal glutamine amidohydrolase, alpha beta roll"/>
    <property type="match status" value="1"/>
</dbReference>
<evidence type="ECO:0000256" key="1">
    <source>
        <dbReference type="ARBA" id="ARBA00003923"/>
    </source>
</evidence>
<evidence type="ECO:0000256" key="9">
    <source>
        <dbReference type="RuleBase" id="RU367082"/>
    </source>
</evidence>
<dbReference type="GO" id="GO:0005634">
    <property type="term" value="C:nucleus"/>
    <property type="evidence" value="ECO:0007669"/>
    <property type="project" value="TreeGrafter"/>
</dbReference>
<reference evidence="12" key="1">
    <citation type="submission" date="2024-02" db="UniProtKB">
        <authorList>
            <consortium name="WormBaseParasite"/>
        </authorList>
    </citation>
    <scope>IDENTIFICATION</scope>
</reference>